<keyword evidence="3" id="KW-1185">Reference proteome</keyword>
<dbReference type="SUPFAM" id="SSF54001">
    <property type="entry name" value="Cysteine proteinases"/>
    <property type="match status" value="1"/>
</dbReference>
<dbReference type="SMART" id="SM00460">
    <property type="entry name" value="TGc"/>
    <property type="match status" value="1"/>
</dbReference>
<accession>A0ABN6MRU8</accession>
<dbReference type="Proteomes" id="UP001162891">
    <property type="component" value="Chromosome"/>
</dbReference>
<dbReference type="RefSeq" id="WP_248361956.1">
    <property type="nucleotide sequence ID" value="NZ_AP025591.1"/>
</dbReference>
<feature type="domain" description="Transglutaminase-like" evidence="1">
    <location>
        <begin position="221"/>
        <end position="281"/>
    </location>
</feature>
<reference evidence="3" key="1">
    <citation type="journal article" date="2022" name="Int. J. Syst. Evol. Microbiol.">
        <title>Anaeromyxobacter oryzae sp. nov., Anaeromyxobacter diazotrophicus sp. nov. and Anaeromyxobacter paludicola sp. nov., isolated from paddy soils.</title>
        <authorList>
            <person name="Itoh H."/>
            <person name="Xu Z."/>
            <person name="Mise K."/>
            <person name="Masuda Y."/>
            <person name="Ushijima N."/>
            <person name="Hayakawa C."/>
            <person name="Shiratori Y."/>
            <person name="Senoo K."/>
        </authorList>
    </citation>
    <scope>NUCLEOTIDE SEQUENCE [LARGE SCALE GENOMIC DNA]</scope>
    <source>
        <strain evidence="3">Red232</strain>
    </source>
</reference>
<gene>
    <name evidence="2" type="ORF">AMOR_27090</name>
</gene>
<sequence length="321" mass="33211">MTAVLAAALLAALPAGSARYRVEIGGVHVGVAELEVRCEGARCRARFASRLAHGEAAGGRIAARTTHVEVDGAGRVAGPVAVEVDGAPVPARVVPGAVPAALAEVVLLDRLRAGGDPCAEVFDEESGAAAPACARRDGEVAVVEVLGVVERIVPGADGWPAEIAIPAQRARYVRDEHAALPASPLRLEVRVPGPADPRLARRFCGLEVDPPAPRAPAAAPEPRAPGASCREQAAAWVALARARGLDARVAVGVAHDGAGFVWHAWAEVRDGAAWIAVDPAFREAPARAPRFTVARYRPDDAAARDAAGRRILACWGAARVE</sequence>
<protein>
    <recommendedName>
        <fullName evidence="1">Transglutaminase-like domain-containing protein</fullName>
    </recommendedName>
</protein>
<proteinExistence type="predicted"/>
<evidence type="ECO:0000259" key="1">
    <source>
        <dbReference type="SMART" id="SM00460"/>
    </source>
</evidence>
<organism evidence="2 3">
    <name type="scientific">Anaeromyxobacter oryzae</name>
    <dbReference type="NCBI Taxonomy" id="2918170"/>
    <lineage>
        <taxon>Bacteria</taxon>
        <taxon>Pseudomonadati</taxon>
        <taxon>Myxococcota</taxon>
        <taxon>Myxococcia</taxon>
        <taxon>Myxococcales</taxon>
        <taxon>Cystobacterineae</taxon>
        <taxon>Anaeromyxobacteraceae</taxon>
        <taxon>Anaeromyxobacter</taxon>
    </lineage>
</organism>
<evidence type="ECO:0000313" key="2">
    <source>
        <dbReference type="EMBL" id="BDG03713.1"/>
    </source>
</evidence>
<dbReference type="Pfam" id="PF01841">
    <property type="entry name" value="Transglut_core"/>
    <property type="match status" value="1"/>
</dbReference>
<dbReference type="Gene3D" id="3.10.620.30">
    <property type="match status" value="1"/>
</dbReference>
<name>A0ABN6MRU8_9BACT</name>
<evidence type="ECO:0000313" key="3">
    <source>
        <dbReference type="Proteomes" id="UP001162891"/>
    </source>
</evidence>
<dbReference type="InterPro" id="IPR002931">
    <property type="entry name" value="Transglutaminase-like"/>
</dbReference>
<dbReference type="InterPro" id="IPR038765">
    <property type="entry name" value="Papain-like_cys_pep_sf"/>
</dbReference>
<dbReference type="EMBL" id="AP025591">
    <property type="protein sequence ID" value="BDG03713.1"/>
    <property type="molecule type" value="Genomic_DNA"/>
</dbReference>